<dbReference type="HOGENOM" id="CLU_038395_1_0_7"/>
<evidence type="ECO:0000256" key="4">
    <source>
        <dbReference type="HAMAP-Rule" id="MF_01930"/>
    </source>
</evidence>
<evidence type="ECO:0000256" key="3">
    <source>
        <dbReference type="ARBA" id="ARBA00022755"/>
    </source>
</evidence>
<dbReference type="Pfam" id="PF00551">
    <property type="entry name" value="Formyl_trans_N"/>
    <property type="match status" value="1"/>
</dbReference>
<comment type="pathway">
    <text evidence="1 4">Purine metabolism; IMP biosynthesis via de novo pathway; N(2)-formyl-N(1)-(5-phospho-D-ribosyl)glycinamide from N(1)-(5-phospho-D-ribosyl)glycinamide (10-formyl THF route): step 1/1.</text>
</comment>
<dbReference type="Gene3D" id="3.40.50.170">
    <property type="entry name" value="Formyl transferase, N-terminal domain"/>
    <property type="match status" value="1"/>
</dbReference>
<dbReference type="FunCoup" id="Q2LTU3">
    <property type="interactions" value="492"/>
</dbReference>
<dbReference type="NCBIfam" id="TIGR00639">
    <property type="entry name" value="PurN"/>
    <property type="match status" value="1"/>
</dbReference>
<proteinExistence type="inferred from homology"/>
<dbReference type="InParanoid" id="Q2LTU3"/>
<feature type="active site" description="Proton donor" evidence="4">
    <location>
        <position position="114"/>
    </location>
</feature>
<dbReference type="EMBL" id="CP000252">
    <property type="protein sequence ID" value="ABC77500.1"/>
    <property type="molecule type" value="Genomic_DNA"/>
</dbReference>
<feature type="domain" description="Formyl transferase N-terminal" evidence="5">
    <location>
        <begin position="10"/>
        <end position="187"/>
    </location>
</feature>
<dbReference type="InterPro" id="IPR002376">
    <property type="entry name" value="Formyl_transf_N"/>
</dbReference>
<feature type="binding site" evidence="4">
    <location>
        <begin position="17"/>
        <end position="19"/>
    </location>
    <ligand>
        <name>N(1)-(5-phospho-beta-D-ribosyl)glycinamide</name>
        <dbReference type="ChEBI" id="CHEBI:143788"/>
    </ligand>
</feature>
<accession>Q2LTU3</accession>
<dbReference type="AlphaFoldDB" id="Q2LTU3"/>
<comment type="catalytic activity">
    <reaction evidence="4">
        <text>N(1)-(5-phospho-beta-D-ribosyl)glycinamide + (6R)-10-formyltetrahydrofolate = N(2)-formyl-N(1)-(5-phospho-beta-D-ribosyl)glycinamide + (6S)-5,6,7,8-tetrahydrofolate + H(+)</text>
        <dbReference type="Rhea" id="RHEA:15053"/>
        <dbReference type="ChEBI" id="CHEBI:15378"/>
        <dbReference type="ChEBI" id="CHEBI:57453"/>
        <dbReference type="ChEBI" id="CHEBI:143788"/>
        <dbReference type="ChEBI" id="CHEBI:147286"/>
        <dbReference type="ChEBI" id="CHEBI:195366"/>
        <dbReference type="EC" id="2.1.2.2"/>
    </reaction>
</comment>
<keyword evidence="2 4" id="KW-0808">Transferase</keyword>
<evidence type="ECO:0000259" key="5">
    <source>
        <dbReference type="Pfam" id="PF00551"/>
    </source>
</evidence>
<dbReference type="GO" id="GO:0005829">
    <property type="term" value="C:cytosol"/>
    <property type="evidence" value="ECO:0007669"/>
    <property type="project" value="TreeGrafter"/>
</dbReference>
<dbReference type="GO" id="GO:0006189">
    <property type="term" value="P:'de novo' IMP biosynthetic process"/>
    <property type="evidence" value="ECO:0007669"/>
    <property type="project" value="UniProtKB-UniRule"/>
</dbReference>
<evidence type="ECO:0000313" key="7">
    <source>
        <dbReference type="Proteomes" id="UP000001933"/>
    </source>
</evidence>
<dbReference type="CDD" id="cd08645">
    <property type="entry name" value="FMT_core_GART"/>
    <property type="match status" value="1"/>
</dbReference>
<evidence type="ECO:0000256" key="1">
    <source>
        <dbReference type="ARBA" id="ARBA00005054"/>
    </source>
</evidence>
<name>Q2LTU3_SYNAS</name>
<dbReference type="STRING" id="56780.SYN_00888"/>
<comment type="function">
    <text evidence="4">Catalyzes the transfer of a formyl group from 10-formyltetrahydrofolate to 5-phospho-ribosyl-glycinamide (GAR), producing 5-phospho-ribosyl-N-formylglycinamide (FGAR) and tetrahydrofolate.</text>
</comment>
<dbReference type="EC" id="2.1.2.2" evidence="4"/>
<dbReference type="eggNOG" id="COG0299">
    <property type="taxonomic scope" value="Bacteria"/>
</dbReference>
<dbReference type="PANTHER" id="PTHR43369">
    <property type="entry name" value="PHOSPHORIBOSYLGLYCINAMIDE FORMYLTRANSFERASE"/>
    <property type="match status" value="1"/>
</dbReference>
<protein>
    <recommendedName>
        <fullName evidence="4">Phosphoribosylglycinamide formyltransferase</fullName>
        <ecNumber evidence="4">2.1.2.2</ecNumber>
    </recommendedName>
    <alternativeName>
        <fullName evidence="4">5'-phosphoribosylglycinamide transformylase</fullName>
    </alternativeName>
    <alternativeName>
        <fullName evidence="4">GAR transformylase</fullName>
        <shortName evidence="4">GART</shortName>
    </alternativeName>
</protein>
<dbReference type="FunFam" id="3.40.50.170:FF:000007">
    <property type="entry name" value="Phosphoribosylglycinamide formyltransferase"/>
    <property type="match status" value="1"/>
</dbReference>
<dbReference type="InterPro" id="IPR004607">
    <property type="entry name" value="GART"/>
</dbReference>
<sequence length="223" mass="25058">MIMNRKLPIGVLVSGSGSNLQSIIDHIERGLLGAEIKVVISNVPDAYALERARKHHLPTLVIRHEDFETREAFDAEIVRVFKSADVELVVMAGFMRIITPVLLDAYPYRVMNIHPALLPSFRGMNAQRQAVDYGVRFSGCTVHFVDQGVDSGPIIIQAVVPVLDEDTEETLSARILKEEHRIYPQAIQFFVEGRISVNNRRVRIRDGKCDEFLTVHNPALSGF</sequence>
<comment type="similarity">
    <text evidence="4">Belongs to the GART family.</text>
</comment>
<reference evidence="6 7" key="1">
    <citation type="journal article" date="2007" name="Proc. Natl. Acad. Sci. U.S.A.">
        <title>The genome of Syntrophus aciditrophicus: life at the thermodynamic limit of microbial growth.</title>
        <authorList>
            <person name="McInerney M.J."/>
            <person name="Rohlin L."/>
            <person name="Mouttaki H."/>
            <person name="Kim U."/>
            <person name="Krupp R.S."/>
            <person name="Rios-Hernandez L."/>
            <person name="Sieber J."/>
            <person name="Struchtemeyer C.G."/>
            <person name="Bhattacharyya A."/>
            <person name="Campbell J.W."/>
            <person name="Gunsalus R.P."/>
        </authorList>
    </citation>
    <scope>NUCLEOTIDE SEQUENCE [LARGE SCALE GENOMIC DNA]</scope>
    <source>
        <strain evidence="6 7">SB</strain>
    </source>
</reference>
<dbReference type="SUPFAM" id="SSF53328">
    <property type="entry name" value="Formyltransferase"/>
    <property type="match status" value="1"/>
</dbReference>
<gene>
    <name evidence="4" type="primary">purN</name>
    <name evidence="6" type="ORF">SYN_00888</name>
</gene>
<dbReference type="PANTHER" id="PTHR43369:SF2">
    <property type="entry name" value="PHOSPHORIBOSYLGLYCINAMIDE FORMYLTRANSFERASE"/>
    <property type="match status" value="1"/>
</dbReference>
<dbReference type="GO" id="GO:0004644">
    <property type="term" value="F:phosphoribosylglycinamide formyltransferase activity"/>
    <property type="evidence" value="ECO:0007669"/>
    <property type="project" value="UniProtKB-UniRule"/>
</dbReference>
<evidence type="ECO:0000256" key="2">
    <source>
        <dbReference type="ARBA" id="ARBA00022679"/>
    </source>
</evidence>
<keyword evidence="7" id="KW-1185">Reference proteome</keyword>
<evidence type="ECO:0000313" key="6">
    <source>
        <dbReference type="EMBL" id="ABC77500.1"/>
    </source>
</evidence>
<dbReference type="KEGG" id="sat:SYN_00888"/>
<dbReference type="UniPathway" id="UPA00074">
    <property type="reaction ID" value="UER00126"/>
</dbReference>
<feature type="binding site" evidence="4">
    <location>
        <position position="70"/>
    </location>
    <ligand>
        <name>(6R)-10-formyltetrahydrofolate</name>
        <dbReference type="ChEBI" id="CHEBI:195366"/>
    </ligand>
</feature>
<dbReference type="InterPro" id="IPR036477">
    <property type="entry name" value="Formyl_transf_N_sf"/>
</dbReference>
<feature type="site" description="Raises pKa of active site His" evidence="4">
    <location>
        <position position="150"/>
    </location>
</feature>
<feature type="binding site" evidence="4">
    <location>
        <begin position="95"/>
        <end position="98"/>
    </location>
    <ligand>
        <name>(6R)-10-formyltetrahydrofolate</name>
        <dbReference type="ChEBI" id="CHEBI:195366"/>
    </ligand>
</feature>
<dbReference type="Proteomes" id="UP000001933">
    <property type="component" value="Chromosome"/>
</dbReference>
<organism evidence="6 7">
    <name type="scientific">Syntrophus aciditrophicus (strain SB)</name>
    <dbReference type="NCBI Taxonomy" id="56780"/>
    <lineage>
        <taxon>Bacteria</taxon>
        <taxon>Pseudomonadati</taxon>
        <taxon>Thermodesulfobacteriota</taxon>
        <taxon>Syntrophia</taxon>
        <taxon>Syntrophales</taxon>
        <taxon>Syntrophaceae</taxon>
        <taxon>Syntrophus</taxon>
    </lineage>
</organism>
<keyword evidence="3 4" id="KW-0658">Purine biosynthesis</keyword>
<dbReference type="HAMAP" id="MF_01930">
    <property type="entry name" value="PurN"/>
    <property type="match status" value="1"/>
</dbReference>
<feature type="binding site" evidence="4">
    <location>
        <position position="112"/>
    </location>
    <ligand>
        <name>(6R)-10-formyltetrahydrofolate</name>
        <dbReference type="ChEBI" id="CHEBI:195366"/>
    </ligand>
</feature>